<dbReference type="AlphaFoldDB" id="A0A6G1JL31"/>
<reference evidence="2" key="1">
    <citation type="journal article" date="2020" name="Stud. Mycol.">
        <title>101 Dothideomycetes genomes: a test case for predicting lifestyles and emergence of pathogens.</title>
        <authorList>
            <person name="Haridas S."/>
            <person name="Albert R."/>
            <person name="Binder M."/>
            <person name="Bloem J."/>
            <person name="Labutti K."/>
            <person name="Salamov A."/>
            <person name="Andreopoulos B."/>
            <person name="Baker S."/>
            <person name="Barry K."/>
            <person name="Bills G."/>
            <person name="Bluhm B."/>
            <person name="Cannon C."/>
            <person name="Castanera R."/>
            <person name="Culley D."/>
            <person name="Daum C."/>
            <person name="Ezra D."/>
            <person name="Gonzalez J."/>
            <person name="Henrissat B."/>
            <person name="Kuo A."/>
            <person name="Liang C."/>
            <person name="Lipzen A."/>
            <person name="Lutzoni F."/>
            <person name="Magnuson J."/>
            <person name="Mondo S."/>
            <person name="Nolan M."/>
            <person name="Ohm R."/>
            <person name="Pangilinan J."/>
            <person name="Park H.-J."/>
            <person name="Ramirez L."/>
            <person name="Alfaro M."/>
            <person name="Sun H."/>
            <person name="Tritt A."/>
            <person name="Yoshinaga Y."/>
            <person name="Zwiers L.-H."/>
            <person name="Turgeon B."/>
            <person name="Goodwin S."/>
            <person name="Spatafora J."/>
            <person name="Crous P."/>
            <person name="Grigoriev I."/>
        </authorList>
    </citation>
    <scope>NUCLEOTIDE SEQUENCE</scope>
    <source>
        <strain evidence="2">CBS 122367</strain>
    </source>
</reference>
<protein>
    <submittedName>
        <fullName evidence="2">Uncharacterized protein</fullName>
    </submittedName>
</protein>
<sequence>MGGKARIMCWPASDARRLDDRNFYYSGYGTLNERCLCTSVKYFYSGLWFGALAFWQCCLRLRLLNSHTRYRASRLHHRQRRLRTSAPK</sequence>
<name>A0A6G1JL31_9PLEO</name>
<evidence type="ECO:0000256" key="1">
    <source>
        <dbReference type="SAM" id="Phobius"/>
    </source>
</evidence>
<evidence type="ECO:0000313" key="3">
    <source>
        <dbReference type="Proteomes" id="UP000799291"/>
    </source>
</evidence>
<dbReference type="Proteomes" id="UP000799291">
    <property type="component" value="Unassembled WGS sequence"/>
</dbReference>
<organism evidence="2 3">
    <name type="scientific">Lentithecium fluviatile CBS 122367</name>
    <dbReference type="NCBI Taxonomy" id="1168545"/>
    <lineage>
        <taxon>Eukaryota</taxon>
        <taxon>Fungi</taxon>
        <taxon>Dikarya</taxon>
        <taxon>Ascomycota</taxon>
        <taxon>Pezizomycotina</taxon>
        <taxon>Dothideomycetes</taxon>
        <taxon>Pleosporomycetidae</taxon>
        <taxon>Pleosporales</taxon>
        <taxon>Massarineae</taxon>
        <taxon>Lentitheciaceae</taxon>
        <taxon>Lentithecium</taxon>
    </lineage>
</organism>
<accession>A0A6G1JL31</accession>
<dbReference type="EMBL" id="MU005570">
    <property type="protein sequence ID" value="KAF2691277.1"/>
    <property type="molecule type" value="Genomic_DNA"/>
</dbReference>
<keyword evidence="1" id="KW-0812">Transmembrane</keyword>
<keyword evidence="1" id="KW-0472">Membrane</keyword>
<proteinExistence type="predicted"/>
<gene>
    <name evidence="2" type="ORF">K458DRAFT_69580</name>
</gene>
<keyword evidence="3" id="KW-1185">Reference proteome</keyword>
<evidence type="ECO:0000313" key="2">
    <source>
        <dbReference type="EMBL" id="KAF2691277.1"/>
    </source>
</evidence>
<feature type="transmembrane region" description="Helical" evidence="1">
    <location>
        <begin position="42"/>
        <end position="61"/>
    </location>
</feature>
<keyword evidence="1" id="KW-1133">Transmembrane helix</keyword>